<dbReference type="AlphaFoldDB" id="A0A286BL98"/>
<dbReference type="Gene3D" id="2.10.260.10">
    <property type="match status" value="1"/>
</dbReference>
<protein>
    <submittedName>
        <fullName evidence="2">Antitoxin component of the MazEF toxin-antitoxin module</fullName>
    </submittedName>
</protein>
<dbReference type="InterPro" id="IPR037914">
    <property type="entry name" value="SpoVT-AbrB_sf"/>
</dbReference>
<name>A0A286BL98_9GAMM</name>
<dbReference type="GO" id="GO:0097351">
    <property type="term" value="F:toxin sequestering activity"/>
    <property type="evidence" value="ECO:0007669"/>
    <property type="project" value="InterPro"/>
</dbReference>
<dbReference type="EMBL" id="OCMY01000001">
    <property type="protein sequence ID" value="SOD34925.1"/>
    <property type="molecule type" value="Genomic_DNA"/>
</dbReference>
<dbReference type="SMART" id="SM00966">
    <property type="entry name" value="SpoVT_AbrB"/>
    <property type="match status" value="1"/>
</dbReference>
<dbReference type="OrthoDB" id="9795766at2"/>
<dbReference type="PANTHER" id="PTHR40516">
    <property type="entry name" value="ANTITOXIN CHPS-RELATED"/>
    <property type="match status" value="1"/>
</dbReference>
<dbReference type="Pfam" id="PF04014">
    <property type="entry name" value="MazE_antitoxin"/>
    <property type="match status" value="1"/>
</dbReference>
<evidence type="ECO:0000313" key="3">
    <source>
        <dbReference type="Proteomes" id="UP000219271"/>
    </source>
</evidence>
<dbReference type="InterPro" id="IPR039052">
    <property type="entry name" value="Antitox_PemI-like"/>
</dbReference>
<dbReference type="InterPro" id="IPR007159">
    <property type="entry name" value="SpoVT-AbrB_dom"/>
</dbReference>
<organism evidence="2 3">
    <name type="scientific">Candidatus Pantoea floridensis</name>
    <dbReference type="NCBI Taxonomy" id="1938870"/>
    <lineage>
        <taxon>Bacteria</taxon>
        <taxon>Pseudomonadati</taxon>
        <taxon>Pseudomonadota</taxon>
        <taxon>Gammaproteobacteria</taxon>
        <taxon>Enterobacterales</taxon>
        <taxon>Erwiniaceae</taxon>
        <taxon>Pantoea</taxon>
    </lineage>
</organism>
<evidence type="ECO:0000259" key="1">
    <source>
        <dbReference type="SMART" id="SM00966"/>
    </source>
</evidence>
<sequence length="129" mass="14191">MLTLQIKRWGNSAAIRIPNSVLQQLAWTDGETLQAQVIDRQLIISKPSSSVEVDNALYQTIDEAGIDVSELVNKILSGAAKTITSKASEETNTSFTLDELMKAYPAGEVELSEEDRAWLNMKPVGKEIL</sequence>
<gene>
    <name evidence="2" type="ORF">SAMN06273570_0010</name>
</gene>
<accession>A0A286BL98</accession>
<dbReference type="SUPFAM" id="SSF89447">
    <property type="entry name" value="AbrB/MazE/MraZ-like"/>
    <property type="match status" value="1"/>
</dbReference>
<dbReference type="Proteomes" id="UP000219271">
    <property type="component" value="Unassembled WGS sequence"/>
</dbReference>
<dbReference type="GO" id="GO:0003677">
    <property type="term" value="F:DNA binding"/>
    <property type="evidence" value="ECO:0007669"/>
    <property type="project" value="InterPro"/>
</dbReference>
<keyword evidence="3" id="KW-1185">Reference proteome</keyword>
<dbReference type="PANTHER" id="PTHR40516:SF1">
    <property type="entry name" value="ANTITOXIN CHPS-RELATED"/>
    <property type="match status" value="1"/>
</dbReference>
<proteinExistence type="predicted"/>
<reference evidence="3" key="1">
    <citation type="submission" date="2017-09" db="EMBL/GenBank/DDBJ databases">
        <authorList>
            <person name="Varghese N."/>
            <person name="Submissions S."/>
        </authorList>
    </citation>
    <scope>NUCLEOTIDE SEQUENCE [LARGE SCALE GENOMIC DNA]</scope>
    <source>
        <strain evidence="3">JKS000234</strain>
    </source>
</reference>
<evidence type="ECO:0000313" key="2">
    <source>
        <dbReference type="EMBL" id="SOD34925.1"/>
    </source>
</evidence>
<dbReference type="RefSeq" id="WP_097094027.1">
    <property type="nucleotide sequence ID" value="NZ_OCMY01000001.1"/>
</dbReference>
<feature type="domain" description="SpoVT-AbrB" evidence="1">
    <location>
        <begin position="7"/>
        <end position="52"/>
    </location>
</feature>